<accession>A0A239TMM8</accession>
<dbReference type="InterPro" id="IPR058205">
    <property type="entry name" value="D-LDH-like"/>
</dbReference>
<protein>
    <recommendedName>
        <fullName evidence="3">D-lactate dehydrogenase</fullName>
        <ecNumber evidence="2">1.1.1.28</ecNumber>
    </recommendedName>
    <alternativeName>
        <fullName evidence="5">D-specific 2-hydroxyacid dehydrogenase</fullName>
    </alternativeName>
</protein>
<dbReference type="SUPFAM" id="SSF51735">
    <property type="entry name" value="NAD(P)-binding Rossmann-fold domains"/>
    <property type="match status" value="1"/>
</dbReference>
<dbReference type="Pfam" id="PF00389">
    <property type="entry name" value="2-Hacid_dh"/>
    <property type="match status" value="1"/>
</dbReference>
<evidence type="ECO:0000259" key="8">
    <source>
        <dbReference type="Pfam" id="PF00389"/>
    </source>
</evidence>
<comment type="caution">
    <text evidence="10">The sequence shown here is derived from an EMBL/GenBank/DDBJ whole genome shotgun (WGS) entry which is preliminary data.</text>
</comment>
<comment type="catalytic activity">
    <reaction evidence="6">
        <text>(R)-lactate + NAD(+) = pyruvate + NADH + H(+)</text>
        <dbReference type="Rhea" id="RHEA:16369"/>
        <dbReference type="ChEBI" id="CHEBI:15361"/>
        <dbReference type="ChEBI" id="CHEBI:15378"/>
        <dbReference type="ChEBI" id="CHEBI:16004"/>
        <dbReference type="ChEBI" id="CHEBI:57540"/>
        <dbReference type="ChEBI" id="CHEBI:57945"/>
        <dbReference type="EC" id="1.1.1.28"/>
    </reaction>
</comment>
<dbReference type="EMBL" id="BKAR01000023">
    <property type="protein sequence ID" value="GEP85209.1"/>
    <property type="molecule type" value="Genomic_DNA"/>
</dbReference>
<keyword evidence="11" id="KW-1185">Reference proteome</keyword>
<evidence type="ECO:0000256" key="5">
    <source>
        <dbReference type="ARBA" id="ARBA00030947"/>
    </source>
</evidence>
<dbReference type="PANTHER" id="PTHR43026:SF1">
    <property type="entry name" value="2-HYDROXYACID DEHYDROGENASE HOMOLOG 1-RELATED"/>
    <property type="match status" value="1"/>
</dbReference>
<sequence length="330" mass="36970">MTRIKFFGTRDYEKDMALNWAKENDVEVSFSDDFLSYDTLDQLEGFDGVTTMQFGKLEPEAYPKLEEMGIKQIAQRTAGFDMYDLDLAKKHGIIVSNVPSYSPETIAEYAVAAALNLVRHFPQIEKRVQDYNFTWEAPIMSKPVKNMTVAIIGTGRIGALTGELFAGFGAKVVGYDLYPNDSLDFLEYKDSIEEAVKDADIVSLHMPATKENHHAFNKELFDKFKDGAVLVNAARGAMVDTEAMIDAVDSGKLLGAAVDTYEFEMPYFTFDWSGKELEDDTFKRLIENERIQLTPHIAFFSDEAVRNLVEGGLNAALNVINTGDTPTRLN</sequence>
<evidence type="ECO:0000256" key="1">
    <source>
        <dbReference type="ARBA" id="ARBA00005854"/>
    </source>
</evidence>
<evidence type="ECO:0000313" key="10">
    <source>
        <dbReference type="EMBL" id="GEP85209.1"/>
    </source>
</evidence>
<dbReference type="GO" id="GO:0008720">
    <property type="term" value="F:D-lactate dehydrogenase (NAD+) activity"/>
    <property type="evidence" value="ECO:0007669"/>
    <property type="project" value="UniProtKB-EC"/>
</dbReference>
<dbReference type="InterPro" id="IPR006139">
    <property type="entry name" value="D-isomer_2_OHA_DH_cat_dom"/>
</dbReference>
<dbReference type="Proteomes" id="UP000321736">
    <property type="component" value="Unassembled WGS sequence"/>
</dbReference>
<comment type="similarity">
    <text evidence="1 7">Belongs to the D-isomer specific 2-hydroxyacid dehydrogenase family.</text>
</comment>
<evidence type="ECO:0000256" key="3">
    <source>
        <dbReference type="ARBA" id="ARBA00014095"/>
    </source>
</evidence>
<evidence type="ECO:0000259" key="9">
    <source>
        <dbReference type="Pfam" id="PF02826"/>
    </source>
</evidence>
<keyword evidence="7" id="KW-0560">Oxidoreductase</keyword>
<proteinExistence type="inferred from homology"/>
<feature type="domain" description="D-isomer specific 2-hydroxyacid dehydrogenase catalytic" evidence="8">
    <location>
        <begin position="15"/>
        <end position="330"/>
    </location>
</feature>
<evidence type="ECO:0000256" key="2">
    <source>
        <dbReference type="ARBA" id="ARBA00012969"/>
    </source>
</evidence>
<dbReference type="EC" id="1.1.1.28" evidence="2"/>
<reference evidence="10 11" key="1">
    <citation type="submission" date="2019-07" db="EMBL/GenBank/DDBJ databases">
        <title>Whole genome shotgun sequence of Staphylococcus piscifermentans NBRC 109625.</title>
        <authorList>
            <person name="Hosoyama A."/>
            <person name="Uohara A."/>
            <person name="Ohji S."/>
            <person name="Ichikawa N."/>
        </authorList>
    </citation>
    <scope>NUCLEOTIDE SEQUENCE [LARGE SCALE GENOMIC DNA]</scope>
    <source>
        <strain evidence="10 11">NBRC 109625</strain>
    </source>
</reference>
<evidence type="ECO:0000313" key="11">
    <source>
        <dbReference type="Proteomes" id="UP000321736"/>
    </source>
</evidence>
<dbReference type="PROSITE" id="PS00065">
    <property type="entry name" value="D_2_HYDROXYACID_DH_1"/>
    <property type="match status" value="1"/>
</dbReference>
<feature type="domain" description="D-isomer specific 2-hydroxyacid dehydrogenase NAD-binding" evidence="9">
    <location>
        <begin position="112"/>
        <end position="298"/>
    </location>
</feature>
<dbReference type="Pfam" id="PF02826">
    <property type="entry name" value="2-Hacid_dh_C"/>
    <property type="match status" value="1"/>
</dbReference>
<dbReference type="OrthoDB" id="9805416at2"/>
<organism evidence="10 11">
    <name type="scientific">Staphylococcus piscifermentans</name>
    <dbReference type="NCBI Taxonomy" id="70258"/>
    <lineage>
        <taxon>Bacteria</taxon>
        <taxon>Bacillati</taxon>
        <taxon>Bacillota</taxon>
        <taxon>Bacilli</taxon>
        <taxon>Bacillales</taxon>
        <taxon>Staphylococcaceae</taxon>
        <taxon>Staphylococcus</taxon>
    </lineage>
</organism>
<dbReference type="InterPro" id="IPR006140">
    <property type="entry name" value="D-isomer_DH_NAD-bd"/>
</dbReference>
<dbReference type="InterPro" id="IPR029752">
    <property type="entry name" value="D-isomer_DH_CS1"/>
</dbReference>
<dbReference type="InterPro" id="IPR036291">
    <property type="entry name" value="NAD(P)-bd_dom_sf"/>
</dbReference>
<evidence type="ECO:0000256" key="7">
    <source>
        <dbReference type="RuleBase" id="RU003719"/>
    </source>
</evidence>
<dbReference type="CDD" id="cd12186">
    <property type="entry name" value="LDH"/>
    <property type="match status" value="1"/>
</dbReference>
<evidence type="ECO:0000256" key="4">
    <source>
        <dbReference type="ARBA" id="ARBA00023027"/>
    </source>
</evidence>
<dbReference type="RefSeq" id="WP_095103289.1">
    <property type="nucleotide sequence ID" value="NZ_BKAR01000023.1"/>
</dbReference>
<dbReference type="GO" id="GO:0051287">
    <property type="term" value="F:NAD binding"/>
    <property type="evidence" value="ECO:0007669"/>
    <property type="project" value="InterPro"/>
</dbReference>
<dbReference type="NCBIfam" id="NF006374">
    <property type="entry name" value="PRK08605.1"/>
    <property type="match status" value="1"/>
</dbReference>
<name>A0A239TMM8_9STAP</name>
<dbReference type="NCBIfam" id="NF009127">
    <property type="entry name" value="PRK12480.1"/>
    <property type="match status" value="1"/>
</dbReference>
<gene>
    <name evidence="10" type="primary">ldhD_2</name>
    <name evidence="10" type="ORF">SPI02_17940</name>
</gene>
<keyword evidence="4" id="KW-0520">NAD</keyword>
<dbReference type="Gene3D" id="3.40.50.720">
    <property type="entry name" value="NAD(P)-binding Rossmann-like Domain"/>
    <property type="match status" value="2"/>
</dbReference>
<evidence type="ECO:0000256" key="6">
    <source>
        <dbReference type="ARBA" id="ARBA00049040"/>
    </source>
</evidence>
<dbReference type="AlphaFoldDB" id="A0A239TMM8"/>
<dbReference type="PANTHER" id="PTHR43026">
    <property type="entry name" value="2-HYDROXYACID DEHYDROGENASE HOMOLOG 1-RELATED"/>
    <property type="match status" value="1"/>
</dbReference>
<dbReference type="SUPFAM" id="SSF52283">
    <property type="entry name" value="Formate/glycerate dehydrogenase catalytic domain-like"/>
    <property type="match status" value="1"/>
</dbReference>